<dbReference type="InterPro" id="IPR050767">
    <property type="entry name" value="Sel1_AlgK"/>
</dbReference>
<dbReference type="Pfam" id="PF19933">
    <property type="entry name" value="DUF6396"/>
    <property type="match status" value="1"/>
</dbReference>
<dbReference type="PROSITE" id="PS51257">
    <property type="entry name" value="PROKAR_LIPOPROTEIN"/>
    <property type="match status" value="1"/>
</dbReference>
<dbReference type="EMBL" id="CAJNAS010000040">
    <property type="protein sequence ID" value="CAE6966460.1"/>
    <property type="molecule type" value="Genomic_DNA"/>
</dbReference>
<sequence length="342" mass="37682">MRYPVLVSLFVVLASGCSNRDDALPWDLVSENIRADLAFTCTHEADHLPSLDPVADQIFKYGRHLEKKSGPKDFNNIARYYRIAAAYGHYKANNNLQGLLTDGSASSPDTPGEAVDLAGQLIKAGVPGGYYDMGHYLEDGYGVGQDADRARRYFRKAADLGSPEAQYYVGYLLLPSDKAPDIARQMILCAIDQGYGKAASTQGMDRQDHNLFPEAVEAFQKGVEAGDSQSASLLEDGFKAPPPTQIVNYMALPADPERSRRYRLIWEFLTDNDGRNPKLPDIDRIVPLPPTKLPPWDGTFQWQKEQDAAVPPQKPSDQLIERLAKAKNLDPATGLPLSASKT</sequence>
<dbReference type="Proteomes" id="UP000675121">
    <property type="component" value="Unassembled WGS sequence"/>
</dbReference>
<dbReference type="SUPFAM" id="SSF81901">
    <property type="entry name" value="HCP-like"/>
    <property type="match status" value="1"/>
</dbReference>
<name>A0A9N8N8Y4_9BURK</name>
<dbReference type="InterPro" id="IPR006597">
    <property type="entry name" value="Sel1-like"/>
</dbReference>
<dbReference type="AlphaFoldDB" id="A0A9N8N8Y4"/>
<dbReference type="SMART" id="SM00671">
    <property type="entry name" value="SEL1"/>
    <property type="match status" value="1"/>
</dbReference>
<feature type="domain" description="DUF6396" evidence="1">
    <location>
        <begin position="230"/>
        <end position="337"/>
    </location>
</feature>
<protein>
    <recommendedName>
        <fullName evidence="1">DUF6396 domain-containing protein</fullName>
    </recommendedName>
</protein>
<dbReference type="InterPro" id="IPR045653">
    <property type="entry name" value="DUF6396"/>
</dbReference>
<evidence type="ECO:0000313" key="2">
    <source>
        <dbReference type="EMBL" id="CAE6966460.1"/>
    </source>
</evidence>
<keyword evidence="3" id="KW-1185">Reference proteome</keyword>
<evidence type="ECO:0000313" key="3">
    <source>
        <dbReference type="Proteomes" id="UP000675121"/>
    </source>
</evidence>
<dbReference type="RefSeq" id="WP_321207654.1">
    <property type="nucleotide sequence ID" value="NZ_CAJNAS010000040.1"/>
</dbReference>
<reference evidence="2" key="1">
    <citation type="submission" date="2021-02" db="EMBL/GenBank/DDBJ databases">
        <authorList>
            <person name="Vanwijnsberghe S."/>
        </authorList>
    </citation>
    <scope>NUCLEOTIDE SEQUENCE</scope>
    <source>
        <strain evidence="2">R-70211</strain>
    </source>
</reference>
<gene>
    <name evidence="2" type="ORF">R70211_07393</name>
</gene>
<dbReference type="InterPro" id="IPR011990">
    <property type="entry name" value="TPR-like_helical_dom_sf"/>
</dbReference>
<dbReference type="PANTHER" id="PTHR11102:SF160">
    <property type="entry name" value="ERAD-ASSOCIATED E3 UBIQUITIN-PROTEIN LIGASE COMPONENT HRD3"/>
    <property type="match status" value="1"/>
</dbReference>
<comment type="caution">
    <text evidence="2">The sequence shown here is derived from an EMBL/GenBank/DDBJ whole genome shotgun (WGS) entry which is preliminary data.</text>
</comment>
<dbReference type="Gene3D" id="1.25.40.10">
    <property type="entry name" value="Tetratricopeptide repeat domain"/>
    <property type="match status" value="1"/>
</dbReference>
<dbReference type="PANTHER" id="PTHR11102">
    <property type="entry name" value="SEL-1-LIKE PROTEIN"/>
    <property type="match status" value="1"/>
</dbReference>
<organism evidence="2 3">
    <name type="scientific">Paraburkholderia domus</name>
    <dbReference type="NCBI Taxonomy" id="2793075"/>
    <lineage>
        <taxon>Bacteria</taxon>
        <taxon>Pseudomonadati</taxon>
        <taxon>Pseudomonadota</taxon>
        <taxon>Betaproteobacteria</taxon>
        <taxon>Burkholderiales</taxon>
        <taxon>Burkholderiaceae</taxon>
        <taxon>Paraburkholderia</taxon>
    </lineage>
</organism>
<proteinExistence type="predicted"/>
<evidence type="ECO:0000259" key="1">
    <source>
        <dbReference type="Pfam" id="PF19933"/>
    </source>
</evidence>
<dbReference type="Pfam" id="PF08238">
    <property type="entry name" value="Sel1"/>
    <property type="match status" value="2"/>
</dbReference>
<accession>A0A9N8N8Y4</accession>